<keyword evidence="2" id="KW-0444">Lipid biosynthesis</keyword>
<feature type="transmembrane region" description="Helical" evidence="12">
    <location>
        <begin position="186"/>
        <end position="208"/>
    </location>
</feature>
<keyword evidence="6" id="KW-0256">Endoplasmic reticulum</keyword>
<evidence type="ECO:0000256" key="11">
    <source>
        <dbReference type="ARBA" id="ARBA00023264"/>
    </source>
</evidence>
<evidence type="ECO:0000256" key="1">
    <source>
        <dbReference type="ARBA" id="ARBA00004127"/>
    </source>
</evidence>
<sequence>MAYLKIPLSLSAAVGNHITLTAPQPPLSADEWEKDISPSERLYRRTLQLIPPLAKYAVWICSLCEVAVILAAQHPAHPLAQKTLRTLVWGSAQSAQRIGRITPAYAVGCALAVAGGALRRECFRALGRFFTFELALRPKHRLVTGGPYAIVRHPAYTTGIAGITGIAVCLGSPGSWLRESGVLTTLWGGAVAGAWYAWSTYLLGSLFWRMPQEDRMLRRQFGQEWDEWAARVPYRLVPGVY</sequence>
<evidence type="ECO:0000256" key="4">
    <source>
        <dbReference type="ARBA" id="ARBA00022691"/>
    </source>
</evidence>
<keyword evidence="8" id="KW-0443">Lipid metabolism</keyword>
<dbReference type="GO" id="GO:0032259">
    <property type="term" value="P:methylation"/>
    <property type="evidence" value="ECO:0007669"/>
    <property type="project" value="UniProtKB-KW"/>
</dbReference>
<gene>
    <name evidence="13" type="ORF">OBBRIDRAFT_794398</name>
</gene>
<dbReference type="PANTHER" id="PTHR43847">
    <property type="entry name" value="BLL3993 PROTEIN"/>
    <property type="match status" value="1"/>
</dbReference>
<reference evidence="13 14" key="1">
    <citation type="submission" date="2016-07" db="EMBL/GenBank/DDBJ databases">
        <title>Draft genome of the white-rot fungus Obba rivulosa 3A-2.</title>
        <authorList>
            <consortium name="DOE Joint Genome Institute"/>
            <person name="Miettinen O."/>
            <person name="Riley R."/>
            <person name="Acob R."/>
            <person name="Barry K."/>
            <person name="Cullen D."/>
            <person name="De Vries R."/>
            <person name="Hainaut M."/>
            <person name="Hatakka A."/>
            <person name="Henrissat B."/>
            <person name="Hilden K."/>
            <person name="Kuo R."/>
            <person name="Labutti K."/>
            <person name="Lipzen A."/>
            <person name="Makela M.R."/>
            <person name="Sandor L."/>
            <person name="Spatafora J.W."/>
            <person name="Grigoriev I.V."/>
            <person name="Hibbett D.S."/>
        </authorList>
    </citation>
    <scope>NUCLEOTIDE SEQUENCE [LARGE SCALE GENOMIC DNA]</scope>
    <source>
        <strain evidence="13 14">3A-2</strain>
    </source>
</reference>
<dbReference type="Gene3D" id="1.20.120.1630">
    <property type="match status" value="1"/>
</dbReference>
<dbReference type="InterPro" id="IPR007318">
    <property type="entry name" value="Phopholipid_MeTrfase"/>
</dbReference>
<dbReference type="GO" id="GO:0008168">
    <property type="term" value="F:methyltransferase activity"/>
    <property type="evidence" value="ECO:0007669"/>
    <property type="project" value="UniProtKB-KW"/>
</dbReference>
<evidence type="ECO:0000256" key="6">
    <source>
        <dbReference type="ARBA" id="ARBA00022824"/>
    </source>
</evidence>
<keyword evidence="7 12" id="KW-1133">Transmembrane helix</keyword>
<keyword evidence="14" id="KW-1185">Reference proteome</keyword>
<dbReference type="GO" id="GO:0012505">
    <property type="term" value="C:endomembrane system"/>
    <property type="evidence" value="ECO:0007669"/>
    <property type="project" value="UniProtKB-SubCell"/>
</dbReference>
<evidence type="ECO:0000256" key="8">
    <source>
        <dbReference type="ARBA" id="ARBA00023098"/>
    </source>
</evidence>
<dbReference type="AlphaFoldDB" id="A0A8E2B162"/>
<name>A0A8E2B162_9APHY</name>
<dbReference type="OrthoDB" id="422086at2759"/>
<evidence type="ECO:0000256" key="12">
    <source>
        <dbReference type="SAM" id="Phobius"/>
    </source>
</evidence>
<evidence type="ECO:0000313" key="13">
    <source>
        <dbReference type="EMBL" id="OCH89280.1"/>
    </source>
</evidence>
<feature type="transmembrane region" description="Helical" evidence="12">
    <location>
        <begin position="155"/>
        <end position="174"/>
    </location>
</feature>
<proteinExistence type="predicted"/>
<dbReference type="Proteomes" id="UP000250043">
    <property type="component" value="Unassembled WGS sequence"/>
</dbReference>
<evidence type="ECO:0000256" key="2">
    <source>
        <dbReference type="ARBA" id="ARBA00022516"/>
    </source>
</evidence>
<evidence type="ECO:0000313" key="14">
    <source>
        <dbReference type="Proteomes" id="UP000250043"/>
    </source>
</evidence>
<evidence type="ECO:0000256" key="3">
    <source>
        <dbReference type="ARBA" id="ARBA00022603"/>
    </source>
</evidence>
<keyword evidence="11" id="KW-1208">Phospholipid metabolism</keyword>
<protein>
    <recommendedName>
        <fullName evidence="15">Protein-S-isoprenylcysteine O-methyltransferase</fullName>
    </recommendedName>
</protein>
<dbReference type="Pfam" id="PF04191">
    <property type="entry name" value="PEMT"/>
    <property type="match status" value="1"/>
</dbReference>
<keyword evidence="9 12" id="KW-0472">Membrane</keyword>
<dbReference type="PANTHER" id="PTHR43847:SF1">
    <property type="entry name" value="BLL3993 PROTEIN"/>
    <property type="match status" value="1"/>
</dbReference>
<keyword evidence="10" id="KW-0594">Phospholipid biosynthesis</keyword>
<evidence type="ECO:0000256" key="9">
    <source>
        <dbReference type="ARBA" id="ARBA00023136"/>
    </source>
</evidence>
<evidence type="ECO:0000256" key="10">
    <source>
        <dbReference type="ARBA" id="ARBA00023209"/>
    </source>
</evidence>
<keyword evidence="5 12" id="KW-0812">Transmembrane</keyword>
<keyword evidence="4" id="KW-0949">S-adenosyl-L-methionine</keyword>
<dbReference type="GO" id="GO:0006656">
    <property type="term" value="P:phosphatidylcholine biosynthetic process"/>
    <property type="evidence" value="ECO:0007669"/>
    <property type="project" value="UniProtKB-UniPathway"/>
</dbReference>
<comment type="subcellular location">
    <subcellularLocation>
        <location evidence="1">Endomembrane system</location>
        <topology evidence="1">Multi-pass membrane protein</topology>
    </subcellularLocation>
</comment>
<keyword evidence="3" id="KW-0489">Methyltransferase</keyword>
<dbReference type="EMBL" id="KV722430">
    <property type="protein sequence ID" value="OCH89280.1"/>
    <property type="molecule type" value="Genomic_DNA"/>
</dbReference>
<evidence type="ECO:0008006" key="15">
    <source>
        <dbReference type="Google" id="ProtNLM"/>
    </source>
</evidence>
<keyword evidence="3" id="KW-0808">Transferase</keyword>
<organism evidence="13 14">
    <name type="scientific">Obba rivulosa</name>
    <dbReference type="NCBI Taxonomy" id="1052685"/>
    <lineage>
        <taxon>Eukaryota</taxon>
        <taxon>Fungi</taxon>
        <taxon>Dikarya</taxon>
        <taxon>Basidiomycota</taxon>
        <taxon>Agaricomycotina</taxon>
        <taxon>Agaricomycetes</taxon>
        <taxon>Polyporales</taxon>
        <taxon>Gelatoporiaceae</taxon>
        <taxon>Obba</taxon>
    </lineage>
</organism>
<evidence type="ECO:0000256" key="5">
    <source>
        <dbReference type="ARBA" id="ARBA00022692"/>
    </source>
</evidence>
<accession>A0A8E2B162</accession>
<evidence type="ECO:0000256" key="7">
    <source>
        <dbReference type="ARBA" id="ARBA00022989"/>
    </source>
</evidence>
<dbReference type="InterPro" id="IPR052527">
    <property type="entry name" value="Metal_cation-efflux_comp"/>
</dbReference>
<dbReference type="UniPathway" id="UPA00753"/>